<evidence type="ECO:0000313" key="3">
    <source>
        <dbReference type="Proteomes" id="UP001419910"/>
    </source>
</evidence>
<protein>
    <submittedName>
        <fullName evidence="2">DUF87 domain-containing protein</fullName>
    </submittedName>
</protein>
<name>A0ABU9Y2S0_9SPHN</name>
<dbReference type="EMBL" id="JBDIME010000007">
    <property type="protein sequence ID" value="MEN2790093.1"/>
    <property type="molecule type" value="Genomic_DNA"/>
</dbReference>
<evidence type="ECO:0000313" key="2">
    <source>
        <dbReference type="EMBL" id="MEN2790093.1"/>
    </source>
</evidence>
<dbReference type="InterPro" id="IPR002789">
    <property type="entry name" value="HerA_central"/>
</dbReference>
<keyword evidence="3" id="KW-1185">Reference proteome</keyword>
<dbReference type="SUPFAM" id="SSF52540">
    <property type="entry name" value="P-loop containing nucleoside triphosphate hydrolases"/>
    <property type="match status" value="1"/>
</dbReference>
<comment type="caution">
    <text evidence="2">The sequence shown here is derived from an EMBL/GenBank/DDBJ whole genome shotgun (WGS) entry which is preliminary data.</text>
</comment>
<reference evidence="2 3" key="1">
    <citation type="submission" date="2024-05" db="EMBL/GenBank/DDBJ databases">
        <authorList>
            <person name="Liu Q."/>
            <person name="Xin Y.-H."/>
        </authorList>
    </citation>
    <scope>NUCLEOTIDE SEQUENCE [LARGE SCALE GENOMIC DNA]</scope>
    <source>
        <strain evidence="2 3">CGMCC 1.10181</strain>
    </source>
</reference>
<dbReference type="PANTHER" id="PTHR42957">
    <property type="entry name" value="HELICASE MJ1565-RELATED"/>
    <property type="match status" value="1"/>
</dbReference>
<dbReference type="Proteomes" id="UP001419910">
    <property type="component" value="Unassembled WGS sequence"/>
</dbReference>
<organism evidence="2 3">
    <name type="scientific">Sphingomonas oligophenolica</name>
    <dbReference type="NCBI Taxonomy" id="301154"/>
    <lineage>
        <taxon>Bacteria</taxon>
        <taxon>Pseudomonadati</taxon>
        <taxon>Pseudomonadota</taxon>
        <taxon>Alphaproteobacteria</taxon>
        <taxon>Sphingomonadales</taxon>
        <taxon>Sphingomonadaceae</taxon>
        <taxon>Sphingomonas</taxon>
    </lineage>
</organism>
<dbReference type="InterPro" id="IPR008571">
    <property type="entry name" value="HerA-like"/>
</dbReference>
<accession>A0ABU9Y2S0</accession>
<dbReference type="CDD" id="cd01127">
    <property type="entry name" value="TrwB_TraG_TraD_VirD4"/>
    <property type="match status" value="1"/>
</dbReference>
<dbReference type="InterPro" id="IPR027417">
    <property type="entry name" value="P-loop_NTPase"/>
</dbReference>
<dbReference type="RefSeq" id="WP_343888599.1">
    <property type="nucleotide sequence ID" value="NZ_BAAAEH010000010.1"/>
</dbReference>
<dbReference type="PANTHER" id="PTHR42957:SF1">
    <property type="entry name" value="HELICASE MJ1565-RELATED"/>
    <property type="match status" value="1"/>
</dbReference>
<sequence length="556" mass="60554">MTEMLGSNAFASAAPVAPTAPVDVTANGIGMVFEIAGSSSQVMLDSAALDVTAQNSDPVAASAGQVGSQIKMRVGNAWLIANIRSLKLADSANGQIAAQVDFLGEGDEERLTGKLYKFRRGVTRYPTPGCRVFPVTTADLKQIYAADDRATIEIGTVYPTKDIRAAMYVDAMLGKHFALLGSTGTGKSTSAALILHRICELAPQGHIVMIDPHGEYSAAFKDNGAIFDVSNLQLPYWLMNFEEHCEVFINSSGSEQQIDADILAKCLLMARAKGRLGQEITKLTVDAPIPYLLSDLTNLIQLEMGKMDRAGDTAPYLRLKTKIDEIKADPRYGFMFSGMLVADTMANFIQRIFRMPGDGKPISIIDVSGVPSEITSVVVAVLSRMVFDYAIWSRGEAQRPILLVCEEAHRYVPNERNADASSVGRILSRIAKEGRKYGISLGLITQRPSDLAEGVLSQLGTIIAMRLNNDRDQAYVRAAMPEGARGFLDSIPALRNRECIICGEGVAIPIRVSFDDLEESKRPASGDPLFSDLWREVGNEDQIIARTIKRWRSQGR</sequence>
<evidence type="ECO:0000259" key="1">
    <source>
        <dbReference type="Pfam" id="PF01935"/>
    </source>
</evidence>
<feature type="domain" description="Helicase HerA central" evidence="1">
    <location>
        <begin position="152"/>
        <end position="386"/>
    </location>
</feature>
<dbReference type="Pfam" id="PF01935">
    <property type="entry name" value="DUF87"/>
    <property type="match status" value="1"/>
</dbReference>
<dbReference type="Gene3D" id="3.40.50.300">
    <property type="entry name" value="P-loop containing nucleotide triphosphate hydrolases"/>
    <property type="match status" value="2"/>
</dbReference>
<proteinExistence type="predicted"/>
<gene>
    <name evidence="2" type="ORF">ABC974_10685</name>
</gene>